<organism evidence="4 5">
    <name type="scientific">Rasiella rasia</name>
    <dbReference type="NCBI Taxonomy" id="2744027"/>
    <lineage>
        <taxon>Bacteria</taxon>
        <taxon>Pseudomonadati</taxon>
        <taxon>Bacteroidota</taxon>
        <taxon>Flavobacteriia</taxon>
        <taxon>Flavobacteriales</taxon>
        <taxon>Flavobacteriaceae</taxon>
        <taxon>Rasiella</taxon>
    </lineage>
</organism>
<gene>
    <name evidence="4" type="primary">arfB</name>
    <name evidence="4" type="ORF">G5B37_08155</name>
</gene>
<dbReference type="GO" id="GO:0004045">
    <property type="term" value="F:peptidyl-tRNA hydrolase activity"/>
    <property type="evidence" value="ECO:0007669"/>
    <property type="project" value="UniProtKB-EC"/>
</dbReference>
<feature type="compositionally biased region" description="Basic residues" evidence="2">
    <location>
        <begin position="114"/>
        <end position="134"/>
    </location>
</feature>
<comment type="similarity">
    <text evidence="1">Belongs to the prokaryotic/mitochondrial release factor family.</text>
</comment>
<dbReference type="SUPFAM" id="SSF75620">
    <property type="entry name" value="Release factor"/>
    <property type="match status" value="1"/>
</dbReference>
<evidence type="ECO:0000313" key="5">
    <source>
        <dbReference type="Proteomes" id="UP000505306"/>
    </source>
</evidence>
<dbReference type="EMBL" id="CP049057">
    <property type="protein sequence ID" value="QIE59536.1"/>
    <property type="molecule type" value="Genomic_DNA"/>
</dbReference>
<keyword evidence="5" id="KW-1185">Reference proteome</keyword>
<dbReference type="PANTHER" id="PTHR47814:SF1">
    <property type="entry name" value="PEPTIDYL-TRNA HYDROLASE ARFB"/>
    <property type="match status" value="1"/>
</dbReference>
<feature type="domain" description="Prokaryotic-type class I peptide chain release factors" evidence="3">
    <location>
        <begin position="16"/>
        <end position="32"/>
    </location>
</feature>
<dbReference type="GO" id="GO:0043022">
    <property type="term" value="F:ribosome binding"/>
    <property type="evidence" value="ECO:0007669"/>
    <property type="project" value="TreeGrafter"/>
</dbReference>
<dbReference type="PANTHER" id="PTHR47814">
    <property type="entry name" value="PEPTIDYL-TRNA HYDROLASE ARFB"/>
    <property type="match status" value="1"/>
</dbReference>
<keyword evidence="4" id="KW-0378">Hydrolase</keyword>
<reference evidence="4 5" key="1">
    <citation type="submission" date="2020-02" db="EMBL/GenBank/DDBJ databases">
        <title>Complete genome sequence of Flavobacteriaceae bacterium.</title>
        <authorList>
            <person name="Kim S.-J."/>
            <person name="Kim Y.-S."/>
            <person name="Kim K.-H."/>
        </authorList>
    </citation>
    <scope>NUCLEOTIDE SEQUENCE [LARGE SCALE GENOMIC DNA]</scope>
    <source>
        <strain evidence="4 5">RR4-40</strain>
    </source>
</reference>
<evidence type="ECO:0000256" key="1">
    <source>
        <dbReference type="ARBA" id="ARBA00010835"/>
    </source>
</evidence>
<dbReference type="Gene3D" id="3.30.160.20">
    <property type="match status" value="1"/>
</dbReference>
<evidence type="ECO:0000256" key="2">
    <source>
        <dbReference type="SAM" id="MobiDB-lite"/>
    </source>
</evidence>
<dbReference type="Pfam" id="PF00472">
    <property type="entry name" value="RF-1"/>
    <property type="match status" value="1"/>
</dbReference>
<dbReference type="Proteomes" id="UP000505306">
    <property type="component" value="Chromosome"/>
</dbReference>
<dbReference type="GO" id="GO:0072344">
    <property type="term" value="P:rescue of stalled ribosome"/>
    <property type="evidence" value="ECO:0007669"/>
    <property type="project" value="TreeGrafter"/>
</dbReference>
<dbReference type="KEGG" id="mgel:G5B37_08155"/>
<dbReference type="RefSeq" id="WP_164679551.1">
    <property type="nucleotide sequence ID" value="NZ_CP049057.1"/>
</dbReference>
<dbReference type="NCBIfam" id="NF006718">
    <property type="entry name" value="PRK09256.1"/>
    <property type="match status" value="1"/>
</dbReference>
<protein>
    <submittedName>
        <fullName evidence="4">Aminoacyl-tRNA hydrolase</fullName>
        <ecNumber evidence="4">3.1.1.29</ecNumber>
    </submittedName>
</protein>
<sequence length="134" mass="15371">MNTSQVLTELDYKAVRSSGPGGQHVNKTSTKVTLYFDIDMSQGLSEEEKNRLKQKLKSRLTATNVLVLQCGETRSQHRNKTLVTKRFLALLEAGLALKKKRRKTKPSKSAIEKRLRHKKETALKKQNRRRPNLD</sequence>
<feature type="region of interest" description="Disordered" evidence="2">
    <location>
        <begin position="99"/>
        <end position="134"/>
    </location>
</feature>
<proteinExistence type="inferred from homology"/>
<dbReference type="InterPro" id="IPR045853">
    <property type="entry name" value="Pep_chain_release_fac_I_sf"/>
</dbReference>
<dbReference type="EC" id="3.1.1.29" evidence="4"/>
<evidence type="ECO:0000313" key="4">
    <source>
        <dbReference type="EMBL" id="QIE59536.1"/>
    </source>
</evidence>
<dbReference type="PROSITE" id="PS00745">
    <property type="entry name" value="RF_PROK_I"/>
    <property type="match status" value="1"/>
</dbReference>
<dbReference type="GO" id="GO:0003747">
    <property type="term" value="F:translation release factor activity"/>
    <property type="evidence" value="ECO:0007669"/>
    <property type="project" value="InterPro"/>
</dbReference>
<dbReference type="InterPro" id="IPR000352">
    <property type="entry name" value="Pep_chain_release_fac_I"/>
</dbReference>
<name>A0A6G6GLS0_9FLAO</name>
<evidence type="ECO:0000259" key="3">
    <source>
        <dbReference type="PROSITE" id="PS00745"/>
    </source>
</evidence>
<accession>A0A6G6GLS0</accession>
<dbReference type="AlphaFoldDB" id="A0A6G6GLS0"/>